<evidence type="ECO:0000313" key="5">
    <source>
        <dbReference type="Proteomes" id="UP000186817"/>
    </source>
</evidence>
<dbReference type="OrthoDB" id="414322at2759"/>
<evidence type="ECO:0000313" key="4">
    <source>
        <dbReference type="EMBL" id="OLP83168.1"/>
    </source>
</evidence>
<dbReference type="EMBL" id="LSRX01001136">
    <property type="protein sequence ID" value="OLP83168.1"/>
    <property type="molecule type" value="Genomic_DNA"/>
</dbReference>
<evidence type="ECO:0000259" key="3">
    <source>
        <dbReference type="PROSITE" id="PS50158"/>
    </source>
</evidence>
<proteinExistence type="predicted"/>
<name>A0A1Q9CJR7_SYMMI</name>
<dbReference type="PROSITE" id="PS50158">
    <property type="entry name" value="ZF_CCHC"/>
    <property type="match status" value="1"/>
</dbReference>
<organism evidence="4 5">
    <name type="scientific">Symbiodinium microadriaticum</name>
    <name type="common">Dinoflagellate</name>
    <name type="synonym">Zooxanthella microadriatica</name>
    <dbReference type="NCBI Taxonomy" id="2951"/>
    <lineage>
        <taxon>Eukaryota</taxon>
        <taxon>Sar</taxon>
        <taxon>Alveolata</taxon>
        <taxon>Dinophyceae</taxon>
        <taxon>Suessiales</taxon>
        <taxon>Symbiodiniaceae</taxon>
        <taxon>Symbiodinium</taxon>
    </lineage>
</organism>
<feature type="domain" description="CCHC-type" evidence="3">
    <location>
        <begin position="322"/>
        <end position="337"/>
    </location>
</feature>
<dbReference type="Proteomes" id="UP000186817">
    <property type="component" value="Unassembled WGS sequence"/>
</dbReference>
<dbReference type="AlphaFoldDB" id="A0A1Q9CJR7"/>
<feature type="compositionally biased region" description="Low complexity" evidence="2">
    <location>
        <begin position="185"/>
        <end position="199"/>
    </location>
</feature>
<comment type="caution">
    <text evidence="4">The sequence shown here is derived from an EMBL/GenBank/DDBJ whole genome shotgun (WGS) entry which is preliminary data.</text>
</comment>
<keyword evidence="1" id="KW-0862">Zinc</keyword>
<evidence type="ECO:0000256" key="1">
    <source>
        <dbReference type="PROSITE-ProRule" id="PRU00047"/>
    </source>
</evidence>
<feature type="region of interest" description="Disordered" evidence="2">
    <location>
        <begin position="173"/>
        <end position="199"/>
    </location>
</feature>
<keyword evidence="1" id="KW-0479">Metal-binding</keyword>
<sequence>MGVSAYRRIGVPAYRRIGVSAYFLPGSAYRHIGVFASWMGASENQGSAYRRIGVFASWIGDRRIGVFAPGSAYRRIFRAYRRIGVVFPRPPTVVSAYVPPPGHAPAFRRGIKELFELPDVAPLVSESRGASEAAKVWQATQRQAMRIKPRPAWQPRDEVPLTRRRQQEKEWKRLLSRKPRDSHVSASACSAATRSSQATAETAVSSLPAGMPSHAYDKHVERDGCFLWRSQVVAAFNEPQANGHQVPVAFNTPDDVADCPFAYKAKTAYAALKSGWTCGMKTDMCEATTTATFTAVAAQRTMEVTGLSAPEPKGHMGRFKGRCYLCGEKGHSKSHCKLHGDLPKGPPEVVAGC</sequence>
<accession>A0A1Q9CJR7</accession>
<dbReference type="GO" id="GO:0003676">
    <property type="term" value="F:nucleic acid binding"/>
    <property type="evidence" value="ECO:0007669"/>
    <property type="project" value="InterPro"/>
</dbReference>
<reference evidence="4 5" key="1">
    <citation type="submission" date="2016-02" db="EMBL/GenBank/DDBJ databases">
        <title>Genome analysis of coral dinoflagellate symbionts highlights evolutionary adaptations to a symbiotic lifestyle.</title>
        <authorList>
            <person name="Aranda M."/>
            <person name="Li Y."/>
            <person name="Liew Y.J."/>
            <person name="Baumgarten S."/>
            <person name="Simakov O."/>
            <person name="Wilson M."/>
            <person name="Piel J."/>
            <person name="Ashoor H."/>
            <person name="Bougouffa S."/>
            <person name="Bajic V.B."/>
            <person name="Ryu T."/>
            <person name="Ravasi T."/>
            <person name="Bayer T."/>
            <person name="Micklem G."/>
            <person name="Kim H."/>
            <person name="Bhak J."/>
            <person name="Lajeunesse T.C."/>
            <person name="Voolstra C.R."/>
        </authorList>
    </citation>
    <scope>NUCLEOTIDE SEQUENCE [LARGE SCALE GENOMIC DNA]</scope>
    <source>
        <strain evidence="4 5">CCMP2467</strain>
    </source>
</reference>
<keyword evidence="1" id="KW-0863">Zinc-finger</keyword>
<dbReference type="InterPro" id="IPR001878">
    <property type="entry name" value="Znf_CCHC"/>
</dbReference>
<evidence type="ECO:0000256" key="2">
    <source>
        <dbReference type="SAM" id="MobiDB-lite"/>
    </source>
</evidence>
<dbReference type="GO" id="GO:0008270">
    <property type="term" value="F:zinc ion binding"/>
    <property type="evidence" value="ECO:0007669"/>
    <property type="project" value="UniProtKB-KW"/>
</dbReference>
<feature type="compositionally biased region" description="Basic and acidic residues" evidence="2">
    <location>
        <begin position="173"/>
        <end position="183"/>
    </location>
</feature>
<keyword evidence="5" id="KW-1185">Reference proteome</keyword>
<gene>
    <name evidence="4" type="ORF">AK812_SmicGene36108</name>
</gene>
<protein>
    <recommendedName>
        <fullName evidence="3">CCHC-type domain-containing protein</fullName>
    </recommendedName>
</protein>